<reference evidence="1 2" key="1">
    <citation type="submission" date="2020-08" db="EMBL/GenBank/DDBJ databases">
        <title>Genomic Encyclopedia of Type Strains, Phase IV (KMG-IV): sequencing the most valuable type-strain genomes for metagenomic binning, comparative biology and taxonomic classification.</title>
        <authorList>
            <person name="Goeker M."/>
        </authorList>
    </citation>
    <scope>NUCLEOTIDE SEQUENCE [LARGE SCALE GENOMIC DNA]</scope>
    <source>
        <strain evidence="1 2">DSM 102234</strain>
    </source>
</reference>
<dbReference type="RefSeq" id="WP_184566707.1">
    <property type="nucleotide sequence ID" value="NZ_JACIEI010000010.1"/>
</dbReference>
<dbReference type="EMBL" id="JACIEI010000010">
    <property type="protein sequence ID" value="MBB3995100.1"/>
    <property type="molecule type" value="Genomic_DNA"/>
</dbReference>
<dbReference type="AlphaFoldDB" id="A0A7W6EAK9"/>
<organism evidence="1 2">
    <name type="scientific">Sulfitobacter undariae</name>
    <dbReference type="NCBI Taxonomy" id="1563671"/>
    <lineage>
        <taxon>Bacteria</taxon>
        <taxon>Pseudomonadati</taxon>
        <taxon>Pseudomonadota</taxon>
        <taxon>Alphaproteobacteria</taxon>
        <taxon>Rhodobacterales</taxon>
        <taxon>Roseobacteraceae</taxon>
        <taxon>Sulfitobacter</taxon>
    </lineage>
</organism>
<protein>
    <recommendedName>
        <fullName evidence="3">Tyr recombinase domain-containing protein</fullName>
    </recommendedName>
</protein>
<keyword evidence="2" id="KW-1185">Reference proteome</keyword>
<name>A0A7W6EAK9_9RHOB</name>
<dbReference type="Proteomes" id="UP000530268">
    <property type="component" value="Unassembled WGS sequence"/>
</dbReference>
<gene>
    <name evidence="1" type="ORF">GGR95_002750</name>
</gene>
<sequence length="336" mass="37482">MHREDALIGSWPTSWQTMYPFLRQARIKASSKDRYVASISRCAQIVNAGGANDCLTFYTAYCLGEAFKASETDIRPITIANYLEGLIALGKFGGVNAEALDGMRYMRDAFRDEAKLGEKLKVARINDLIRKGGFECIAEVIGDLLVDADLLPDHSARKALLLQTAACCAVDMNKPARTGDMSNWIIGSDLRRETDGSWHLAWNQRKTGRKTEAGELWPEIGEVLDELILCGRPSRLIHIRYRELVGKNWLTLSDVARPAKWPSERIKTAIGVPSHDLRTLAADYMRRHDPEIAARVIATHLGHGTLEAGEEYSTECKSEAAVRAWQNDRQKIAQAV</sequence>
<evidence type="ECO:0000313" key="2">
    <source>
        <dbReference type="Proteomes" id="UP000530268"/>
    </source>
</evidence>
<proteinExistence type="predicted"/>
<comment type="caution">
    <text evidence="1">The sequence shown here is derived from an EMBL/GenBank/DDBJ whole genome shotgun (WGS) entry which is preliminary data.</text>
</comment>
<accession>A0A7W6EAK9</accession>
<evidence type="ECO:0000313" key="1">
    <source>
        <dbReference type="EMBL" id="MBB3995100.1"/>
    </source>
</evidence>
<evidence type="ECO:0008006" key="3">
    <source>
        <dbReference type="Google" id="ProtNLM"/>
    </source>
</evidence>